<dbReference type="EMBL" id="CP001359">
    <property type="protein sequence ID" value="ACL67724.1"/>
    <property type="molecule type" value="Genomic_DNA"/>
</dbReference>
<evidence type="ECO:0000256" key="1">
    <source>
        <dbReference type="SAM" id="Phobius"/>
    </source>
</evidence>
<organism evidence="2 3">
    <name type="scientific">Anaeromyxobacter dehalogenans (strain ATCC BAA-258 / DSM 21875 / 2CP-1)</name>
    <dbReference type="NCBI Taxonomy" id="455488"/>
    <lineage>
        <taxon>Bacteria</taxon>
        <taxon>Pseudomonadati</taxon>
        <taxon>Myxococcota</taxon>
        <taxon>Myxococcia</taxon>
        <taxon>Myxococcales</taxon>
        <taxon>Cystobacterineae</taxon>
        <taxon>Anaeromyxobacteraceae</taxon>
        <taxon>Anaeromyxobacter</taxon>
    </lineage>
</organism>
<dbReference type="RefSeq" id="WP_015935409.1">
    <property type="nucleotide sequence ID" value="NC_011891.1"/>
</dbReference>
<keyword evidence="1" id="KW-1133">Transmembrane helix</keyword>
<dbReference type="HOGENOM" id="CLU_1458438_0_0_7"/>
<name>B8JCK4_ANAD2</name>
<dbReference type="Proteomes" id="UP000007089">
    <property type="component" value="Chromosome"/>
</dbReference>
<gene>
    <name evidence="2" type="ordered locus">A2cp1_4407</name>
</gene>
<accession>B8JCK4</accession>
<keyword evidence="1" id="KW-0812">Transmembrane</keyword>
<proteinExistence type="predicted"/>
<feature type="transmembrane region" description="Helical" evidence="1">
    <location>
        <begin position="20"/>
        <end position="41"/>
    </location>
</feature>
<evidence type="ECO:0000313" key="3">
    <source>
        <dbReference type="Proteomes" id="UP000007089"/>
    </source>
</evidence>
<sequence length="185" mass="18812">MNAADHASVSPPPRRDARRLLSAALPGVPFVLAALAMVAVLRSTAPQTPALALSAWGGRPGAARPLPDGATVRAGASLYLELELGTPCPLWVVAVDAAGRVQRIHPIVAAPESHGALDIQVQASPAPGPQRFFAVCAPDDGLDYARVLAAAGAVAREGASGLRTARALAGLPEGTRQASILVEAM</sequence>
<evidence type="ECO:0000313" key="2">
    <source>
        <dbReference type="EMBL" id="ACL67724.1"/>
    </source>
</evidence>
<protein>
    <recommendedName>
        <fullName evidence="4">DUF4384 domain-containing protein</fullName>
    </recommendedName>
</protein>
<dbReference type="AlphaFoldDB" id="B8JCK4"/>
<keyword evidence="1" id="KW-0472">Membrane</keyword>
<dbReference type="KEGG" id="acp:A2cp1_4407"/>
<reference evidence="2" key="1">
    <citation type="submission" date="2009-01" db="EMBL/GenBank/DDBJ databases">
        <title>Complete sequence of Anaeromyxobacter dehalogenans 2CP-1.</title>
        <authorList>
            <consortium name="US DOE Joint Genome Institute"/>
            <person name="Lucas S."/>
            <person name="Copeland A."/>
            <person name="Lapidus A."/>
            <person name="Glavina del Rio T."/>
            <person name="Dalin E."/>
            <person name="Tice H."/>
            <person name="Bruce D."/>
            <person name="Goodwin L."/>
            <person name="Pitluck S."/>
            <person name="Saunders E."/>
            <person name="Brettin T."/>
            <person name="Detter J.C."/>
            <person name="Han C."/>
            <person name="Larimer F."/>
            <person name="Land M."/>
            <person name="Hauser L."/>
            <person name="Kyrpides N."/>
            <person name="Ovchinnikova G."/>
            <person name="Beliaev A.S."/>
            <person name="Richardson P."/>
        </authorList>
    </citation>
    <scope>NUCLEOTIDE SEQUENCE</scope>
    <source>
        <strain evidence="2">2CP-1</strain>
    </source>
</reference>
<keyword evidence="3" id="KW-1185">Reference proteome</keyword>
<evidence type="ECO:0008006" key="4">
    <source>
        <dbReference type="Google" id="ProtNLM"/>
    </source>
</evidence>